<dbReference type="InterPro" id="IPR013731">
    <property type="entry name" value="OapA_N"/>
</dbReference>
<dbReference type="GO" id="GO:0042834">
    <property type="term" value="F:peptidoglycan binding"/>
    <property type="evidence" value="ECO:0007669"/>
    <property type="project" value="InterPro"/>
</dbReference>
<reference evidence="4 5" key="1">
    <citation type="submission" date="2014-04" db="EMBL/GenBank/DDBJ databases">
        <title>Draft genome sequence of Photobacterium halotolerans S2753: a solonamide, ngercheumicin and holomycin producer.</title>
        <authorList>
            <person name="Machado H.R."/>
            <person name="Gram L."/>
        </authorList>
    </citation>
    <scope>NUCLEOTIDE SEQUENCE [LARGE SCALE GENOMIC DNA]</scope>
    <source>
        <strain evidence="4 5">S2753</strain>
    </source>
</reference>
<dbReference type="AlphaFoldDB" id="A0A066RRQ4"/>
<dbReference type="OrthoDB" id="6398769at2"/>
<feature type="domain" description="Opacity-associated protein A LysM-like" evidence="2">
    <location>
        <begin position="141"/>
        <end position="225"/>
    </location>
</feature>
<keyword evidence="5" id="KW-1185">Reference proteome</keyword>
<feature type="compositionally biased region" description="Polar residues" evidence="1">
    <location>
        <begin position="118"/>
        <end position="133"/>
    </location>
</feature>
<evidence type="ECO:0000259" key="3">
    <source>
        <dbReference type="Pfam" id="PF08525"/>
    </source>
</evidence>
<evidence type="ECO:0000313" key="5">
    <source>
        <dbReference type="Proteomes" id="UP000027192"/>
    </source>
</evidence>
<evidence type="ECO:0000256" key="1">
    <source>
        <dbReference type="SAM" id="MobiDB-lite"/>
    </source>
</evidence>
<sequence length="225" mass="25351">MGQAKRRNRNKTALALPKVPWAEWKKRLGDLNWRAACLAKWQTVRQHVVPYWQQLPGFHRKALMVLVPVVFILFLLPDSEPELNIPGSQPVRQELDLNLGEAPRLPVGQRPEPPSPARSAQRQSSVAQPQTPETSSSSTAWQSYEVKQGETLATIFRAQSLPLTDLYAIAAIEGKDKPLSQIKSGQLMRYKQRDNGDLDVLQIESRSGDPVMFFRRSDGSFARGK</sequence>
<dbReference type="STRING" id="1654360.EA58_17905"/>
<feature type="domain" description="Opacity-associated protein A-like N-terminal" evidence="3">
    <location>
        <begin position="51"/>
        <end position="77"/>
    </location>
</feature>
<dbReference type="Pfam" id="PF08525">
    <property type="entry name" value="OapA_N"/>
    <property type="match status" value="1"/>
</dbReference>
<dbReference type="Pfam" id="PF04225">
    <property type="entry name" value="LysM_OapA"/>
    <property type="match status" value="1"/>
</dbReference>
<accession>A0A066RRQ4</accession>
<dbReference type="InterPro" id="IPR007340">
    <property type="entry name" value="LysM_Opacity-associatedA"/>
</dbReference>
<protein>
    <recommendedName>
        <fullName evidence="6">LysM domain-containing protein</fullName>
    </recommendedName>
</protein>
<dbReference type="RefSeq" id="WP_036755590.1">
    <property type="nucleotide sequence ID" value="NZ_JAGSGC010000014.1"/>
</dbReference>
<dbReference type="EMBL" id="JMIB01000034">
    <property type="protein sequence ID" value="KDM90367.1"/>
    <property type="molecule type" value="Genomic_DNA"/>
</dbReference>
<organism evidence="4 5">
    <name type="scientific">Photobacterium galatheae</name>
    <dbReference type="NCBI Taxonomy" id="1654360"/>
    <lineage>
        <taxon>Bacteria</taxon>
        <taxon>Pseudomonadati</taxon>
        <taxon>Pseudomonadota</taxon>
        <taxon>Gammaproteobacteria</taxon>
        <taxon>Vibrionales</taxon>
        <taxon>Vibrionaceae</taxon>
        <taxon>Photobacterium</taxon>
    </lineage>
</organism>
<evidence type="ECO:0008006" key="6">
    <source>
        <dbReference type="Google" id="ProtNLM"/>
    </source>
</evidence>
<evidence type="ECO:0000313" key="4">
    <source>
        <dbReference type="EMBL" id="KDM90367.1"/>
    </source>
</evidence>
<feature type="region of interest" description="Disordered" evidence="1">
    <location>
        <begin position="103"/>
        <end position="142"/>
    </location>
</feature>
<evidence type="ECO:0000259" key="2">
    <source>
        <dbReference type="Pfam" id="PF04225"/>
    </source>
</evidence>
<comment type="caution">
    <text evidence="4">The sequence shown here is derived from an EMBL/GenBank/DDBJ whole genome shotgun (WGS) entry which is preliminary data.</text>
</comment>
<dbReference type="Proteomes" id="UP000027192">
    <property type="component" value="Unassembled WGS sequence"/>
</dbReference>
<name>A0A066RRQ4_9GAMM</name>
<proteinExistence type="predicted"/>
<gene>
    <name evidence="4" type="ORF">EA58_17905</name>
</gene>
<dbReference type="Gene3D" id="3.10.450.350">
    <property type="match status" value="1"/>
</dbReference>